<evidence type="ECO:0000313" key="2">
    <source>
        <dbReference type="EMBL" id="MFD1787723.1"/>
    </source>
</evidence>
<sequence length="325" mass="35604">MRILLIVLAVLVLLPSWSGDERLPLFDRVPDVTATPVPLSTARPTLRRLGPLTYLGGVQLSSRTWAFGGYSSLLVRGNRFLLLSDGGLTLRFTMGDDWRPHAISVGTLPAGPGTGWRKQERDSESMIADPRTGELLVGFERYNELWRYDAGLTRAIRHHAPSAMGRWPRNGGAEAMASLRDGRTLVFSEDRDAPGGIGKEALIFAGDPTDPAVLPERFTFVPPDDYIPTDAAVLPDGRLLVLVRGFALFDLFTAKLVLVDPATIRTAASVRGREIASFTGDVIHDNFEGLAVTREGDATILWVLSDDNGLNPIQRTLLLKFRFDG</sequence>
<comment type="caution">
    <text evidence="2">The sequence shown here is derived from an EMBL/GenBank/DDBJ whole genome shotgun (WGS) entry which is preliminary data.</text>
</comment>
<dbReference type="PIRSF" id="PIRSF031900">
    <property type="entry name" value="UCP031900"/>
    <property type="match status" value="1"/>
</dbReference>
<name>A0ABW4NCQ1_9SPHN</name>
<keyword evidence="3" id="KW-1185">Reference proteome</keyword>
<evidence type="ECO:0000313" key="3">
    <source>
        <dbReference type="Proteomes" id="UP001597283"/>
    </source>
</evidence>
<dbReference type="SUPFAM" id="SSF63829">
    <property type="entry name" value="Calcium-dependent phosphotriesterase"/>
    <property type="match status" value="1"/>
</dbReference>
<dbReference type="EMBL" id="JBHUFC010000003">
    <property type="protein sequence ID" value="MFD1787723.1"/>
    <property type="molecule type" value="Genomic_DNA"/>
</dbReference>
<gene>
    <name evidence="2" type="ORF">ACFSC3_09070</name>
</gene>
<feature type="domain" description="Phytase-like" evidence="1">
    <location>
        <begin position="67"/>
        <end position="309"/>
    </location>
</feature>
<accession>A0ABW4NCQ1</accession>
<dbReference type="RefSeq" id="WP_380940087.1">
    <property type="nucleotide sequence ID" value="NZ_JBHUFC010000003.1"/>
</dbReference>
<dbReference type="Proteomes" id="UP001597283">
    <property type="component" value="Unassembled WGS sequence"/>
</dbReference>
<organism evidence="2 3">
    <name type="scientific">Sphingomonas floccifaciens</name>
    <dbReference type="NCBI Taxonomy" id="1844115"/>
    <lineage>
        <taxon>Bacteria</taxon>
        <taxon>Pseudomonadati</taxon>
        <taxon>Pseudomonadota</taxon>
        <taxon>Alphaproteobacteria</taxon>
        <taxon>Sphingomonadales</taxon>
        <taxon>Sphingomonadaceae</taxon>
        <taxon>Sphingomonas</taxon>
    </lineage>
</organism>
<proteinExistence type="predicted"/>
<reference evidence="3" key="1">
    <citation type="journal article" date="2019" name="Int. J. Syst. Evol. Microbiol.">
        <title>The Global Catalogue of Microorganisms (GCM) 10K type strain sequencing project: providing services to taxonomists for standard genome sequencing and annotation.</title>
        <authorList>
            <consortium name="The Broad Institute Genomics Platform"/>
            <consortium name="The Broad Institute Genome Sequencing Center for Infectious Disease"/>
            <person name="Wu L."/>
            <person name="Ma J."/>
        </authorList>
    </citation>
    <scope>NUCLEOTIDE SEQUENCE [LARGE SCALE GENOMIC DNA]</scope>
    <source>
        <strain evidence="3">Q85</strain>
    </source>
</reference>
<evidence type="ECO:0000259" key="1">
    <source>
        <dbReference type="Pfam" id="PF13449"/>
    </source>
</evidence>
<dbReference type="InterPro" id="IPR014567">
    <property type="entry name" value="UCP031900"/>
</dbReference>
<dbReference type="InterPro" id="IPR027372">
    <property type="entry name" value="Phytase-like_dom"/>
</dbReference>
<protein>
    <submittedName>
        <fullName evidence="2">Esterase-like activity of phytase family protein</fullName>
    </submittedName>
</protein>
<dbReference type="Pfam" id="PF13449">
    <property type="entry name" value="Phytase-like"/>
    <property type="match status" value="1"/>
</dbReference>